<evidence type="ECO:0000256" key="1">
    <source>
        <dbReference type="ARBA" id="ARBA00022737"/>
    </source>
</evidence>
<dbReference type="FunFam" id="3.40.50.880:FF:000015">
    <property type="entry name" value="Protein DJ-1 homolog C"/>
    <property type="match status" value="1"/>
</dbReference>
<feature type="domain" description="DJ-1/PfpI" evidence="2">
    <location>
        <begin position="3"/>
        <end position="162"/>
    </location>
</feature>
<keyword evidence="3" id="KW-0378">Hydrolase</keyword>
<keyword evidence="1" id="KW-0677">Repeat</keyword>
<dbReference type="RefSeq" id="WP_069607421.1">
    <property type="nucleotide sequence ID" value="NZ_CP015217.1"/>
</dbReference>
<dbReference type="PANTHER" id="PTHR48094:SF12">
    <property type="entry name" value="PARKINSON DISEASE PROTEIN 7 HOMOLOG"/>
    <property type="match status" value="1"/>
</dbReference>
<keyword evidence="3" id="KW-0645">Protease</keyword>
<dbReference type="GO" id="GO:0006508">
    <property type="term" value="P:proteolysis"/>
    <property type="evidence" value="ECO:0007669"/>
    <property type="project" value="UniProtKB-KW"/>
</dbReference>
<dbReference type="InterPro" id="IPR029062">
    <property type="entry name" value="Class_I_gatase-like"/>
</dbReference>
<dbReference type="Pfam" id="PF01965">
    <property type="entry name" value="DJ-1_PfpI"/>
    <property type="match status" value="1"/>
</dbReference>
<dbReference type="InterPro" id="IPR050325">
    <property type="entry name" value="Prot/Nucl_acid_deglycase"/>
</dbReference>
<proteinExistence type="predicted"/>
<dbReference type="NCBIfam" id="TIGR01383">
    <property type="entry name" value="not_thiJ"/>
    <property type="match status" value="1"/>
</dbReference>
<dbReference type="EMBL" id="CP015217">
    <property type="protein sequence ID" value="AOP34194.1"/>
    <property type="molecule type" value="Genomic_DNA"/>
</dbReference>
<dbReference type="PANTHER" id="PTHR48094">
    <property type="entry name" value="PROTEIN/NUCLEIC ACID DEGLYCASE DJ-1-RELATED"/>
    <property type="match status" value="1"/>
</dbReference>
<dbReference type="GO" id="GO:0008233">
    <property type="term" value="F:peptidase activity"/>
    <property type="evidence" value="ECO:0007669"/>
    <property type="project" value="UniProtKB-KW"/>
</dbReference>
<dbReference type="InterPro" id="IPR002818">
    <property type="entry name" value="DJ-1/PfpI"/>
</dbReference>
<organism evidence="3 4">
    <name type="scientific">Leptospira tipperaryensis</name>
    <dbReference type="NCBI Taxonomy" id="2564040"/>
    <lineage>
        <taxon>Bacteria</taxon>
        <taxon>Pseudomonadati</taxon>
        <taxon>Spirochaetota</taxon>
        <taxon>Spirochaetia</taxon>
        <taxon>Leptospirales</taxon>
        <taxon>Leptospiraceae</taxon>
        <taxon>Leptospira</taxon>
    </lineage>
</organism>
<gene>
    <name evidence="3" type="ORF">A0128_10255</name>
</gene>
<protein>
    <submittedName>
        <fullName evidence="3">Protease</fullName>
    </submittedName>
</protein>
<dbReference type="SUPFAM" id="SSF52317">
    <property type="entry name" value="Class I glutamine amidotransferase-like"/>
    <property type="match status" value="1"/>
</dbReference>
<name>A0A1D7UX87_9LEPT</name>
<evidence type="ECO:0000259" key="2">
    <source>
        <dbReference type="Pfam" id="PF01965"/>
    </source>
</evidence>
<dbReference type="CDD" id="cd03135">
    <property type="entry name" value="GATase1_DJ-1"/>
    <property type="match status" value="1"/>
</dbReference>
<keyword evidence="4" id="KW-1185">Reference proteome</keyword>
<sequence>MSKVLVPFAEGMEEMEAVIIVDVLRRAKIDVTSASLQEGVVTASRGVRLIADTTLKEIDFKDFDMIVLPGGNAGTKALSADQRIAELLQEAKKNGKWIAAICAAPSILVHQNILTHPDKFTAFPGVVSEEPGFTGSRLEISGKIVTSVGPGSAFEFSLELVRILRDEKTMQEVKAALQLAE</sequence>
<dbReference type="OrthoDB" id="9800516at2"/>
<dbReference type="Gene3D" id="3.40.50.880">
    <property type="match status" value="1"/>
</dbReference>
<dbReference type="AlphaFoldDB" id="A0A1D7UX87"/>
<evidence type="ECO:0000313" key="3">
    <source>
        <dbReference type="EMBL" id="AOP34194.1"/>
    </source>
</evidence>
<accession>A0A1D7UX87</accession>
<dbReference type="InterPro" id="IPR006287">
    <property type="entry name" value="DJ-1"/>
</dbReference>
<dbReference type="KEGG" id="laj:A0128_10255"/>
<evidence type="ECO:0000313" key="4">
    <source>
        <dbReference type="Proteomes" id="UP000094197"/>
    </source>
</evidence>
<dbReference type="Proteomes" id="UP000094197">
    <property type="component" value="Chromosome 1"/>
</dbReference>
<dbReference type="GO" id="GO:0005737">
    <property type="term" value="C:cytoplasm"/>
    <property type="evidence" value="ECO:0007669"/>
    <property type="project" value="TreeGrafter"/>
</dbReference>
<reference evidence="3 4" key="1">
    <citation type="submission" date="2016-04" db="EMBL/GenBank/DDBJ databases">
        <title>Complete genome seqeunce of Leptospira alstonii serovar Room22.</title>
        <authorList>
            <person name="Nally J.E."/>
            <person name="Bayles D.O."/>
            <person name="Hurley D."/>
            <person name="Fanning S."/>
            <person name="McMahon B.J."/>
            <person name="Arent Z."/>
        </authorList>
    </citation>
    <scope>NUCLEOTIDE SEQUENCE [LARGE SCALE GENOMIC DNA]</scope>
    <source>
        <strain evidence="3 4">GWTS #1</strain>
    </source>
</reference>